<name>A0A1B6MJI7_9HEMI</name>
<accession>A0A1B6MJI7</accession>
<keyword evidence="3" id="KW-0732">Signal</keyword>
<keyword evidence="6" id="KW-1133">Transmembrane helix</keyword>
<gene>
    <name evidence="8" type="ORF">g.14407</name>
</gene>
<proteinExistence type="predicted"/>
<dbReference type="InterPro" id="IPR039596">
    <property type="entry name" value="GAS1"/>
</dbReference>
<evidence type="ECO:0000313" key="8">
    <source>
        <dbReference type="EMBL" id="JAT36055.1"/>
    </source>
</evidence>
<feature type="domain" description="GDNF/GAS1" evidence="7">
    <location>
        <begin position="133"/>
        <end position="207"/>
    </location>
</feature>
<dbReference type="PANTHER" id="PTHR16840">
    <property type="entry name" value="GROWTH ARREST-SPECIFIC PROTEIN 1"/>
    <property type="match status" value="1"/>
</dbReference>
<dbReference type="GO" id="GO:0051726">
    <property type="term" value="P:regulation of cell cycle"/>
    <property type="evidence" value="ECO:0007669"/>
    <property type="project" value="InterPro"/>
</dbReference>
<keyword evidence="6" id="KW-0812">Transmembrane</keyword>
<evidence type="ECO:0000256" key="3">
    <source>
        <dbReference type="ARBA" id="ARBA00022729"/>
    </source>
</evidence>
<dbReference type="InterPro" id="IPR016017">
    <property type="entry name" value="GDNF/GAS1"/>
</dbReference>
<reference evidence="8" key="1">
    <citation type="submission" date="2015-11" db="EMBL/GenBank/DDBJ databases">
        <title>De novo transcriptome assembly of four potential Pierce s Disease insect vectors from Arizona vineyards.</title>
        <authorList>
            <person name="Tassone E.E."/>
        </authorList>
    </citation>
    <scope>NUCLEOTIDE SEQUENCE</scope>
</reference>
<dbReference type="AlphaFoldDB" id="A0A1B6MJI7"/>
<dbReference type="GO" id="GO:0005886">
    <property type="term" value="C:plasma membrane"/>
    <property type="evidence" value="ECO:0007669"/>
    <property type="project" value="UniProtKB-SubCell"/>
</dbReference>
<dbReference type="PANTHER" id="PTHR16840:SF3">
    <property type="entry name" value="GROWTH ARREST-SPECIFIC PROTEIN 1"/>
    <property type="match status" value="1"/>
</dbReference>
<dbReference type="EMBL" id="GEBQ01003922">
    <property type="protein sequence ID" value="JAT36055.1"/>
    <property type="molecule type" value="Transcribed_RNA"/>
</dbReference>
<keyword evidence="5" id="KW-0325">Glycoprotein</keyword>
<evidence type="ECO:0000256" key="1">
    <source>
        <dbReference type="ARBA" id="ARBA00004236"/>
    </source>
</evidence>
<feature type="non-terminal residue" evidence="8">
    <location>
        <position position="1"/>
    </location>
</feature>
<sequence>NLKCQLYLLHYIEVMFPLALVAALLWTGGDSYSHSRSHTVSCEEARLKCAYRTGCGMALQNYIVGCSTVLRDTAGACPESCQHALIALTSTDEGKDLMTCECTDEMCRETKERVEVCRPQVTRATHNESIVSCRVAEWICSADGVCSTALDYYHHYCRSMFQGRKCSNRCKNSISILRRQEKAAKLATCVCDGRESYNCVQIRTNMARLCYHREPDPPVTLPPVVDTPSNPQEPSGAWRTTSLPGAALLLVLSCLLAT</sequence>
<feature type="transmembrane region" description="Helical" evidence="6">
    <location>
        <begin position="6"/>
        <end position="26"/>
    </location>
</feature>
<evidence type="ECO:0000256" key="4">
    <source>
        <dbReference type="ARBA" id="ARBA00023136"/>
    </source>
</evidence>
<evidence type="ECO:0000256" key="6">
    <source>
        <dbReference type="SAM" id="Phobius"/>
    </source>
</evidence>
<organism evidence="8">
    <name type="scientific">Graphocephala atropunctata</name>
    <dbReference type="NCBI Taxonomy" id="36148"/>
    <lineage>
        <taxon>Eukaryota</taxon>
        <taxon>Metazoa</taxon>
        <taxon>Ecdysozoa</taxon>
        <taxon>Arthropoda</taxon>
        <taxon>Hexapoda</taxon>
        <taxon>Insecta</taxon>
        <taxon>Pterygota</taxon>
        <taxon>Neoptera</taxon>
        <taxon>Paraneoptera</taxon>
        <taxon>Hemiptera</taxon>
        <taxon>Auchenorrhyncha</taxon>
        <taxon>Membracoidea</taxon>
        <taxon>Cicadellidae</taxon>
        <taxon>Cicadellinae</taxon>
        <taxon>Cicadellini</taxon>
        <taxon>Graphocephala</taxon>
    </lineage>
</organism>
<comment type="subcellular location">
    <subcellularLocation>
        <location evidence="1">Cell membrane</location>
    </subcellularLocation>
</comment>
<evidence type="ECO:0000259" key="7">
    <source>
        <dbReference type="Pfam" id="PF02351"/>
    </source>
</evidence>
<evidence type="ECO:0000256" key="2">
    <source>
        <dbReference type="ARBA" id="ARBA00022475"/>
    </source>
</evidence>
<keyword evidence="2" id="KW-1003">Cell membrane</keyword>
<dbReference type="Pfam" id="PF02351">
    <property type="entry name" value="GDNF"/>
    <property type="match status" value="1"/>
</dbReference>
<protein>
    <recommendedName>
        <fullName evidence="7">GDNF/GAS1 domain-containing protein</fullName>
    </recommendedName>
</protein>
<keyword evidence="4 6" id="KW-0472">Membrane</keyword>
<evidence type="ECO:0000256" key="5">
    <source>
        <dbReference type="ARBA" id="ARBA00023180"/>
    </source>
</evidence>